<dbReference type="AlphaFoldDB" id="A0A0C5W2V0"/>
<organism evidence="1 2">
    <name type="scientific">Photobacterium gaetbulicola Gung47</name>
    <dbReference type="NCBI Taxonomy" id="658445"/>
    <lineage>
        <taxon>Bacteria</taxon>
        <taxon>Pseudomonadati</taxon>
        <taxon>Pseudomonadota</taxon>
        <taxon>Gammaproteobacteria</taxon>
        <taxon>Vibrionales</taxon>
        <taxon>Vibrionaceae</taxon>
        <taxon>Photobacterium</taxon>
    </lineage>
</organism>
<evidence type="ECO:0000313" key="1">
    <source>
        <dbReference type="EMBL" id="AJR05686.1"/>
    </source>
</evidence>
<dbReference type="KEGG" id="pgb:H744_1c0661"/>
<protein>
    <recommendedName>
        <fullName evidence="3">Nitroreductase domain-containing protein</fullName>
    </recommendedName>
</protein>
<sequence length="290" mass="32236">MMGQGLGCAIENMAVMASSLGYSLFVDDSVCNEHFYDSGLVARLQYTRITDTSNGHHQTDDLKDLPEVKAIFNRQTNRSSYTGIGKVSSHYFDAALEQKPIADVGVTWLDDRAKCQDISEVCSVTVREFLSGDATNDAMKWFRRNRAEMLSTGDGISIFQNDAPILIKHWMQLAATKEDLVNQQSKQSEIDMVDTSCDHVPMWGVIHSSTDQPKDWLSVGRVLEKCYLLSAKLGYAICPVSYPVESIAGREALRQIAEIDSGRVPQALVRVGLAPRMEKSVRRPLQSVLV</sequence>
<dbReference type="STRING" id="658445.H744_1c0661"/>
<reference evidence="1 2" key="1">
    <citation type="submission" date="2013-05" db="EMBL/GenBank/DDBJ databases">
        <title>Complete genome sequence of the lipase-producing bacterium Photobacterium gaetbulicola Gung47.</title>
        <authorList>
            <person name="Kim Y.-O."/>
        </authorList>
    </citation>
    <scope>NUCLEOTIDE SEQUENCE [LARGE SCALE GENOMIC DNA]</scope>
    <source>
        <strain evidence="1 2">Gung47</strain>
    </source>
</reference>
<dbReference type="Gene3D" id="3.40.109.10">
    <property type="entry name" value="NADH Oxidase"/>
    <property type="match status" value="1"/>
</dbReference>
<name>A0A0C5W2V0_9GAMM</name>
<evidence type="ECO:0000313" key="2">
    <source>
        <dbReference type="Proteomes" id="UP000032303"/>
    </source>
</evidence>
<dbReference type="InterPro" id="IPR000415">
    <property type="entry name" value="Nitroreductase-like"/>
</dbReference>
<dbReference type="Proteomes" id="UP000032303">
    <property type="component" value="Chromosome 1"/>
</dbReference>
<accession>A0A0C5W2V0</accession>
<dbReference type="HOGENOM" id="CLU_959262_0_0_6"/>
<dbReference type="EMBL" id="CP005973">
    <property type="protein sequence ID" value="AJR05686.1"/>
    <property type="molecule type" value="Genomic_DNA"/>
</dbReference>
<gene>
    <name evidence="1" type="ORF">H744_1c0661</name>
</gene>
<proteinExistence type="predicted"/>
<evidence type="ECO:0008006" key="3">
    <source>
        <dbReference type="Google" id="ProtNLM"/>
    </source>
</evidence>
<dbReference type="PATRIC" id="fig|658445.3.peg.716"/>
<keyword evidence="2" id="KW-1185">Reference proteome</keyword>
<dbReference type="GO" id="GO:0016491">
    <property type="term" value="F:oxidoreductase activity"/>
    <property type="evidence" value="ECO:0007669"/>
    <property type="project" value="InterPro"/>
</dbReference>
<dbReference type="SUPFAM" id="SSF55469">
    <property type="entry name" value="FMN-dependent nitroreductase-like"/>
    <property type="match status" value="1"/>
</dbReference>